<dbReference type="Proteomes" id="UP001530293">
    <property type="component" value="Unassembled WGS sequence"/>
</dbReference>
<dbReference type="AlphaFoldDB" id="A0ABD3N916"/>
<dbReference type="EMBL" id="JALLBG020000020">
    <property type="protein sequence ID" value="KAL3771833.1"/>
    <property type="molecule type" value="Genomic_DNA"/>
</dbReference>
<feature type="compositionally biased region" description="Low complexity" evidence="1">
    <location>
        <begin position="32"/>
        <end position="45"/>
    </location>
</feature>
<dbReference type="SUPFAM" id="SSF55486">
    <property type="entry name" value="Metalloproteases ('zincins'), catalytic domain"/>
    <property type="match status" value="1"/>
</dbReference>
<feature type="compositionally biased region" description="Basic residues" evidence="1">
    <location>
        <begin position="699"/>
        <end position="715"/>
    </location>
</feature>
<name>A0ABD3N916_9STRA</name>
<evidence type="ECO:0000259" key="2">
    <source>
        <dbReference type="Pfam" id="PF05548"/>
    </source>
</evidence>
<proteinExistence type="predicted"/>
<feature type="compositionally biased region" description="Basic and acidic residues" evidence="1">
    <location>
        <begin position="657"/>
        <end position="666"/>
    </location>
</feature>
<gene>
    <name evidence="3" type="ORF">ACHAWU_004392</name>
</gene>
<protein>
    <recommendedName>
        <fullName evidence="2">Peptidase M11 gametolysin domain-containing protein</fullName>
    </recommendedName>
</protein>
<sequence length="715" mass="76325">MTFVAEAAALASSSASTFAASYLFDEEDDDLTTTTSTNDNTIHGSNSGGGGGNTVCQSVVAIAYSYPLDGDMDADDDDGNDITFVCELLNGDVAPITATPEQVTEMRNALNNGTLVSAVSTIIVEEVVVSTEEGGMESFAAAVNDEQGDEELMLMVQEQMESLGGGNIQSVTLPPGSIRVRTDVDKQLARRSLANYSPGNVPVLAVRVTDVNGLAPRDAKYISDKIFGTYGDKVTVKSQMAACSYGAINIVNDYGNDNEWILSKLSAPGVIDVTVDVSINPFPPNGETLYNAYRAALRTKLGFGPNQWLPGPFAHIMFIIEKLYGGGTWAANGGVNTWNSHYNGDVFAHPKLAMHEFGHNLNLGHSGAFNEKGEYKEYGDWSCIMGTGNGNENVGGNCYNAAKTHQLIMSNGVVEGKSGIAHIGNWYNASRVETWTPGASGSMMWTGTLVGVAEYGQISNGGGGADRRLVLRIVHNETSDYFVGFNRKTGMTNESWPADKVTVYEAAAGGVTYSQSTIQAKLGQGESFSVPDWLGNASLRLEIFTDEIRTDVVPGYAKVRAELIGGDGPANPPTNPPTKSGIQPTTPPPTPDTTIFPSLPPYKEPEFPTYLPTSFPPTPNPTPQPPPTAQPATKKLPTTTKLPKPNRRPKPSSCCDKPSRKFRERNPVGSKAVGSKSCSTVINGSWKAPPIVGGANASLKRRYRSRRHSKVAGKR</sequence>
<dbReference type="Gene3D" id="3.40.390.10">
    <property type="entry name" value="Collagenase (Catalytic Domain)"/>
    <property type="match status" value="1"/>
</dbReference>
<comment type="caution">
    <text evidence="3">The sequence shown here is derived from an EMBL/GenBank/DDBJ whole genome shotgun (WGS) entry which is preliminary data.</text>
</comment>
<evidence type="ECO:0000313" key="4">
    <source>
        <dbReference type="Proteomes" id="UP001530293"/>
    </source>
</evidence>
<evidence type="ECO:0000313" key="3">
    <source>
        <dbReference type="EMBL" id="KAL3771833.1"/>
    </source>
</evidence>
<dbReference type="InterPro" id="IPR024079">
    <property type="entry name" value="MetalloPept_cat_dom_sf"/>
</dbReference>
<feature type="domain" description="Peptidase M11 gametolysin" evidence="2">
    <location>
        <begin position="229"/>
        <end position="407"/>
    </location>
</feature>
<feature type="region of interest" description="Disordered" evidence="1">
    <location>
        <begin position="563"/>
        <end position="715"/>
    </location>
</feature>
<accession>A0ABD3N916</accession>
<keyword evidence="4" id="KW-1185">Reference proteome</keyword>
<feature type="compositionally biased region" description="Low complexity" evidence="1">
    <location>
        <begin position="630"/>
        <end position="643"/>
    </location>
</feature>
<organism evidence="3 4">
    <name type="scientific">Discostella pseudostelligera</name>
    <dbReference type="NCBI Taxonomy" id="259834"/>
    <lineage>
        <taxon>Eukaryota</taxon>
        <taxon>Sar</taxon>
        <taxon>Stramenopiles</taxon>
        <taxon>Ochrophyta</taxon>
        <taxon>Bacillariophyta</taxon>
        <taxon>Coscinodiscophyceae</taxon>
        <taxon>Thalassiosirophycidae</taxon>
        <taxon>Stephanodiscales</taxon>
        <taxon>Stephanodiscaceae</taxon>
        <taxon>Discostella</taxon>
    </lineage>
</organism>
<dbReference type="Pfam" id="PF05548">
    <property type="entry name" value="Peptidase_M11"/>
    <property type="match status" value="1"/>
</dbReference>
<feature type="compositionally biased region" description="Pro residues" evidence="1">
    <location>
        <begin position="614"/>
        <end position="629"/>
    </location>
</feature>
<feature type="region of interest" description="Disordered" evidence="1">
    <location>
        <begin position="30"/>
        <end position="49"/>
    </location>
</feature>
<evidence type="ECO:0000256" key="1">
    <source>
        <dbReference type="SAM" id="MobiDB-lite"/>
    </source>
</evidence>
<dbReference type="InterPro" id="IPR008752">
    <property type="entry name" value="Peptidase_M11"/>
</dbReference>
<reference evidence="3 4" key="1">
    <citation type="submission" date="2024-10" db="EMBL/GenBank/DDBJ databases">
        <title>Updated reference genomes for cyclostephanoid diatoms.</title>
        <authorList>
            <person name="Roberts W.R."/>
            <person name="Alverson A.J."/>
        </authorList>
    </citation>
    <scope>NUCLEOTIDE SEQUENCE [LARGE SCALE GENOMIC DNA]</scope>
    <source>
        <strain evidence="3 4">AJA232-27</strain>
    </source>
</reference>